<evidence type="ECO:0000313" key="1">
    <source>
        <dbReference type="EMBL" id="BAL82541.1"/>
    </source>
</evidence>
<organism evidence="1 2">
    <name type="scientific">Selenomonas ruminantium subsp. lactilytica (strain NBRC 103574 / TAM6421)</name>
    <dbReference type="NCBI Taxonomy" id="927704"/>
    <lineage>
        <taxon>Bacteria</taxon>
        <taxon>Bacillati</taxon>
        <taxon>Bacillota</taxon>
        <taxon>Negativicutes</taxon>
        <taxon>Selenomonadales</taxon>
        <taxon>Selenomonadaceae</taxon>
        <taxon>Selenomonas</taxon>
    </lineage>
</organism>
<proteinExistence type="predicted"/>
<accession>I0GP54</accession>
<dbReference type="KEGG" id="sri:SELR_08330"/>
<sequence length="48" mass="5761">MKLREEKTGYQLILPVEWKCYAFDSEGKLISLQQNNQRSVKLTYQLRL</sequence>
<dbReference type="PATRIC" id="fig|927704.6.peg.855"/>
<protein>
    <submittedName>
        <fullName evidence="1">Uncharacterized protein</fullName>
    </submittedName>
</protein>
<reference evidence="1 2" key="1">
    <citation type="submission" date="2011-10" db="EMBL/GenBank/DDBJ databases">
        <title>Whole genome sequence of Selenomonas ruminantium subsp. lactilytica TAM6421.</title>
        <authorList>
            <person name="Oguchi A."/>
            <person name="Ankai A."/>
            <person name="Kaneko J."/>
            <person name="Yamada-Narita S."/>
            <person name="Fukui S."/>
            <person name="Takahashi M."/>
            <person name="Onodera T."/>
            <person name="Kojima S."/>
            <person name="Fushimi T."/>
            <person name="Abe N."/>
            <person name="Kamio Y."/>
            <person name="Yamazaki S."/>
            <person name="Fujita N."/>
        </authorList>
    </citation>
    <scope>NUCLEOTIDE SEQUENCE [LARGE SCALE GENOMIC DNA]</scope>
    <source>
        <strain evidence="2">NBRC 103574 / TAM6421</strain>
    </source>
</reference>
<dbReference type="Proteomes" id="UP000007887">
    <property type="component" value="Chromosome"/>
</dbReference>
<evidence type="ECO:0000313" key="2">
    <source>
        <dbReference type="Proteomes" id="UP000007887"/>
    </source>
</evidence>
<dbReference type="EMBL" id="AP012292">
    <property type="protein sequence ID" value="BAL82541.1"/>
    <property type="molecule type" value="Genomic_DNA"/>
</dbReference>
<name>I0GP54_SELRL</name>
<dbReference type="HOGENOM" id="CLU_3157696_0_0_9"/>
<dbReference type="AlphaFoldDB" id="I0GP54"/>
<dbReference type="eggNOG" id="COG3209">
    <property type="taxonomic scope" value="Bacteria"/>
</dbReference>
<gene>
    <name evidence="1" type="ordered locus">SELR_08330</name>
</gene>